<dbReference type="InterPro" id="IPR009078">
    <property type="entry name" value="Ferritin-like_SF"/>
</dbReference>
<dbReference type="InterPro" id="IPR012347">
    <property type="entry name" value="Ferritin-like"/>
</dbReference>
<gene>
    <name evidence="2" type="ORF">P7K49_013479</name>
</gene>
<evidence type="ECO:0000313" key="3">
    <source>
        <dbReference type="Proteomes" id="UP001266305"/>
    </source>
</evidence>
<dbReference type="Gene3D" id="3.30.70.330">
    <property type="match status" value="1"/>
</dbReference>
<dbReference type="EMBL" id="JASSZA010000006">
    <property type="protein sequence ID" value="KAK2108314.1"/>
    <property type="molecule type" value="Genomic_DNA"/>
</dbReference>
<accession>A0ABQ9VG18</accession>
<dbReference type="Proteomes" id="UP001266305">
    <property type="component" value="Unassembled WGS sequence"/>
</dbReference>
<proteinExistence type="predicted"/>
<sequence>MLFLLHKNGRKNATTPGKKVGEEKSLAPVFAEKLISPGRRGAKLKDHESHQEIEDRNSELDQDEEGGTNKAGTKGRKDLPTRAEDDENDDDSGCDKGTEEEEEEEPIKETPDKPRKEMANQKGSPGTKNQKLEGNLLAVEKALELRDTKVLGYEIKFKKPKGKKTKVCKQGNLFKDQNARTLLIKNVPDRATQHELKEVFEDAFQIRLVSKDGLQTPTAQRPPRHSSTPQPLSPLLPAPLLTRHHDDHFLLAGVPELSPGLRGHHQLPDNLELYASCVYLSMSYYFDRDDVALKNFARYSSPVS</sequence>
<evidence type="ECO:0000256" key="1">
    <source>
        <dbReference type="SAM" id="MobiDB-lite"/>
    </source>
</evidence>
<evidence type="ECO:0000313" key="2">
    <source>
        <dbReference type="EMBL" id="KAK2108314.1"/>
    </source>
</evidence>
<feature type="compositionally biased region" description="Basic and acidic residues" evidence="1">
    <location>
        <begin position="43"/>
        <end position="59"/>
    </location>
</feature>
<feature type="compositionally biased region" description="Acidic residues" evidence="1">
    <location>
        <begin position="84"/>
        <end position="106"/>
    </location>
</feature>
<reference evidence="2 3" key="1">
    <citation type="submission" date="2023-05" db="EMBL/GenBank/DDBJ databases">
        <title>B98-5 Cell Line De Novo Hybrid Assembly: An Optical Mapping Approach.</title>
        <authorList>
            <person name="Kananen K."/>
            <person name="Auerbach J.A."/>
            <person name="Kautto E."/>
            <person name="Blachly J.S."/>
        </authorList>
    </citation>
    <scope>NUCLEOTIDE SEQUENCE [LARGE SCALE GENOMIC DNA]</scope>
    <source>
        <strain evidence="2">B95-8</strain>
        <tissue evidence="2">Cell line</tissue>
    </source>
</reference>
<protein>
    <submittedName>
        <fullName evidence="2">Uncharacterized protein</fullName>
    </submittedName>
</protein>
<feature type="region of interest" description="Disordered" evidence="1">
    <location>
        <begin position="1"/>
        <end position="133"/>
    </location>
</feature>
<name>A0ABQ9VG18_SAGOE</name>
<organism evidence="2 3">
    <name type="scientific">Saguinus oedipus</name>
    <name type="common">Cotton-top tamarin</name>
    <name type="synonym">Oedipomidas oedipus</name>
    <dbReference type="NCBI Taxonomy" id="9490"/>
    <lineage>
        <taxon>Eukaryota</taxon>
        <taxon>Metazoa</taxon>
        <taxon>Chordata</taxon>
        <taxon>Craniata</taxon>
        <taxon>Vertebrata</taxon>
        <taxon>Euteleostomi</taxon>
        <taxon>Mammalia</taxon>
        <taxon>Eutheria</taxon>
        <taxon>Euarchontoglires</taxon>
        <taxon>Primates</taxon>
        <taxon>Haplorrhini</taxon>
        <taxon>Platyrrhini</taxon>
        <taxon>Cebidae</taxon>
        <taxon>Callitrichinae</taxon>
        <taxon>Saguinus</taxon>
    </lineage>
</organism>
<feature type="region of interest" description="Disordered" evidence="1">
    <location>
        <begin position="214"/>
        <end position="238"/>
    </location>
</feature>
<feature type="compositionally biased region" description="Basic and acidic residues" evidence="1">
    <location>
        <begin position="107"/>
        <end position="119"/>
    </location>
</feature>
<comment type="caution">
    <text evidence="2">The sequence shown here is derived from an EMBL/GenBank/DDBJ whole genome shotgun (WGS) entry which is preliminary data.</text>
</comment>
<keyword evidence="3" id="KW-1185">Reference proteome</keyword>
<dbReference type="InterPro" id="IPR012677">
    <property type="entry name" value="Nucleotide-bd_a/b_plait_sf"/>
</dbReference>
<dbReference type="Gene3D" id="1.20.1260.10">
    <property type="match status" value="1"/>
</dbReference>
<dbReference type="SUPFAM" id="SSF47240">
    <property type="entry name" value="Ferritin-like"/>
    <property type="match status" value="1"/>
</dbReference>